<dbReference type="EMBL" id="MFQE01000001">
    <property type="protein sequence ID" value="OGH74141.1"/>
    <property type="molecule type" value="Genomic_DNA"/>
</dbReference>
<evidence type="ECO:0000313" key="2">
    <source>
        <dbReference type="Proteomes" id="UP000177457"/>
    </source>
</evidence>
<dbReference type="STRING" id="1798683.A3C90_03435"/>
<proteinExistence type="predicted"/>
<gene>
    <name evidence="1" type="ORF">A3C90_03435</name>
</gene>
<protein>
    <recommendedName>
        <fullName evidence="3">Serine protease</fullName>
    </recommendedName>
</protein>
<evidence type="ECO:0000313" key="1">
    <source>
        <dbReference type="EMBL" id="OGH74141.1"/>
    </source>
</evidence>
<evidence type="ECO:0008006" key="3">
    <source>
        <dbReference type="Google" id="ProtNLM"/>
    </source>
</evidence>
<sequence>MSNTPAQLNSPLVYKAVRAIGILKPKFQPSQGKIFIEDLDVIATAFWLKNYKVLITCAHVVRNLLGAPVEITGLLVVGNKGNYSRAVIDTVDLGHDLAVLRLADASQEIIDRESTDGLEIVHGYPDVGSQVGYAGFPLGQQLLNSTHAPTYAEGVVGAQLRQYGIRKNIQISGAVTGGFSGSPVVLKDSDKLVGVLSNSPSKEAGNASIFMATSWEHVQALAELSKSL</sequence>
<organism evidence="1 2">
    <name type="scientific">Candidatus Magasanikbacteria bacterium RIFCSPHIGHO2_02_FULL_51_14</name>
    <dbReference type="NCBI Taxonomy" id="1798683"/>
    <lineage>
        <taxon>Bacteria</taxon>
        <taxon>Candidatus Magasanikiibacteriota</taxon>
    </lineage>
</organism>
<comment type="caution">
    <text evidence="1">The sequence shown here is derived from an EMBL/GenBank/DDBJ whole genome shotgun (WGS) entry which is preliminary data.</text>
</comment>
<dbReference type="Proteomes" id="UP000177457">
    <property type="component" value="Unassembled WGS sequence"/>
</dbReference>
<name>A0A1F6MR67_9BACT</name>
<dbReference type="Gene3D" id="2.40.10.120">
    <property type="match status" value="1"/>
</dbReference>
<dbReference type="AlphaFoldDB" id="A0A1F6MR67"/>
<reference evidence="1 2" key="1">
    <citation type="journal article" date="2016" name="Nat. Commun.">
        <title>Thousands of microbial genomes shed light on interconnected biogeochemical processes in an aquifer system.</title>
        <authorList>
            <person name="Anantharaman K."/>
            <person name="Brown C.T."/>
            <person name="Hug L.A."/>
            <person name="Sharon I."/>
            <person name="Castelle C.J."/>
            <person name="Probst A.J."/>
            <person name="Thomas B.C."/>
            <person name="Singh A."/>
            <person name="Wilkins M.J."/>
            <person name="Karaoz U."/>
            <person name="Brodie E.L."/>
            <person name="Williams K.H."/>
            <person name="Hubbard S.S."/>
            <person name="Banfield J.F."/>
        </authorList>
    </citation>
    <scope>NUCLEOTIDE SEQUENCE [LARGE SCALE GENOMIC DNA]</scope>
</reference>
<dbReference type="Pfam" id="PF13365">
    <property type="entry name" value="Trypsin_2"/>
    <property type="match status" value="1"/>
</dbReference>
<dbReference type="InterPro" id="IPR009003">
    <property type="entry name" value="Peptidase_S1_PA"/>
</dbReference>
<dbReference type="SUPFAM" id="SSF50494">
    <property type="entry name" value="Trypsin-like serine proteases"/>
    <property type="match status" value="1"/>
</dbReference>
<accession>A0A1F6MR67</accession>